<accession>A0A3L6T896</accession>
<feature type="region of interest" description="Disordered" evidence="1">
    <location>
        <begin position="1"/>
        <end position="26"/>
    </location>
</feature>
<evidence type="ECO:0000256" key="1">
    <source>
        <dbReference type="SAM" id="MobiDB-lite"/>
    </source>
</evidence>
<name>A0A3L6T896_PANMI</name>
<gene>
    <name evidence="2" type="ORF">C2845_PM03G09410</name>
</gene>
<organism evidence="2 3">
    <name type="scientific">Panicum miliaceum</name>
    <name type="common">Proso millet</name>
    <name type="synonym">Broomcorn millet</name>
    <dbReference type="NCBI Taxonomy" id="4540"/>
    <lineage>
        <taxon>Eukaryota</taxon>
        <taxon>Viridiplantae</taxon>
        <taxon>Streptophyta</taxon>
        <taxon>Embryophyta</taxon>
        <taxon>Tracheophyta</taxon>
        <taxon>Spermatophyta</taxon>
        <taxon>Magnoliopsida</taxon>
        <taxon>Liliopsida</taxon>
        <taxon>Poales</taxon>
        <taxon>Poaceae</taxon>
        <taxon>PACMAD clade</taxon>
        <taxon>Panicoideae</taxon>
        <taxon>Panicodae</taxon>
        <taxon>Paniceae</taxon>
        <taxon>Panicinae</taxon>
        <taxon>Panicum</taxon>
        <taxon>Panicum sect. Panicum</taxon>
    </lineage>
</organism>
<sequence length="156" mass="16921">MAYQDDDEPTEAAEPWRASSDSDYPLKAQRDELRLGSLREITLSGFMGNWGRSRRYGGGRGHPVGSRSRAGAGAREGNDLAVPPARARCGGERHAAAVRVDVRVACPAAAARWRRGSLSPEGAGKPAQVRAFLCLDQNEFEQAFSVCIVIWAGPYY</sequence>
<comment type="caution">
    <text evidence="2">The sequence shown here is derived from an EMBL/GenBank/DDBJ whole genome shotgun (WGS) entry which is preliminary data.</text>
</comment>
<dbReference type="Proteomes" id="UP000275267">
    <property type="component" value="Unassembled WGS sequence"/>
</dbReference>
<keyword evidence="3" id="KW-1185">Reference proteome</keyword>
<dbReference type="EMBL" id="PQIB02000002">
    <property type="protein sequence ID" value="RLN33697.1"/>
    <property type="molecule type" value="Genomic_DNA"/>
</dbReference>
<protein>
    <submittedName>
        <fullName evidence="2">Uncharacterized protein</fullName>
    </submittedName>
</protein>
<evidence type="ECO:0000313" key="3">
    <source>
        <dbReference type="Proteomes" id="UP000275267"/>
    </source>
</evidence>
<reference evidence="3" key="1">
    <citation type="journal article" date="2019" name="Nat. Commun.">
        <title>The genome of broomcorn millet.</title>
        <authorList>
            <person name="Zou C."/>
            <person name="Miki D."/>
            <person name="Li D."/>
            <person name="Tang Q."/>
            <person name="Xiao L."/>
            <person name="Rajput S."/>
            <person name="Deng P."/>
            <person name="Jia W."/>
            <person name="Huang R."/>
            <person name="Zhang M."/>
            <person name="Sun Y."/>
            <person name="Hu J."/>
            <person name="Fu X."/>
            <person name="Schnable P.S."/>
            <person name="Li F."/>
            <person name="Zhang H."/>
            <person name="Feng B."/>
            <person name="Zhu X."/>
            <person name="Liu R."/>
            <person name="Schnable J.C."/>
            <person name="Zhu J.-K."/>
            <person name="Zhang H."/>
        </authorList>
    </citation>
    <scope>NUCLEOTIDE SEQUENCE [LARGE SCALE GENOMIC DNA]</scope>
</reference>
<proteinExistence type="predicted"/>
<evidence type="ECO:0000313" key="2">
    <source>
        <dbReference type="EMBL" id="RLN33697.1"/>
    </source>
</evidence>
<dbReference type="AlphaFoldDB" id="A0A3L6T896"/>
<feature type="region of interest" description="Disordered" evidence="1">
    <location>
        <begin position="52"/>
        <end position="85"/>
    </location>
</feature>
<feature type="compositionally biased region" description="Acidic residues" evidence="1">
    <location>
        <begin position="1"/>
        <end position="11"/>
    </location>
</feature>